<dbReference type="GO" id="GO:0016020">
    <property type="term" value="C:membrane"/>
    <property type="evidence" value="ECO:0007669"/>
    <property type="project" value="UniProtKB-SubCell"/>
</dbReference>
<dbReference type="SMART" id="SM01021">
    <property type="entry name" value="Bac_rhodopsin"/>
    <property type="match status" value="1"/>
</dbReference>
<keyword evidence="10" id="KW-0597">Phosphoprotein</keyword>
<feature type="transmembrane region" description="Helical" evidence="13">
    <location>
        <begin position="71"/>
        <end position="91"/>
    </location>
</feature>
<dbReference type="SUPFAM" id="SSF55073">
    <property type="entry name" value="Nucleotide cyclase"/>
    <property type="match status" value="1"/>
</dbReference>
<evidence type="ECO:0000256" key="8">
    <source>
        <dbReference type="ARBA" id="ARBA00022989"/>
    </source>
</evidence>
<dbReference type="InterPro" id="IPR036890">
    <property type="entry name" value="HATPase_C_sf"/>
</dbReference>
<feature type="region of interest" description="Disordered" evidence="12">
    <location>
        <begin position="579"/>
        <end position="600"/>
    </location>
</feature>
<feature type="domain" description="Response regulatory" evidence="15">
    <location>
        <begin position="719"/>
        <end position="838"/>
    </location>
</feature>
<evidence type="ECO:0000256" key="13">
    <source>
        <dbReference type="SAM" id="Phobius"/>
    </source>
</evidence>
<dbReference type="CDD" id="cd00082">
    <property type="entry name" value="HisKA"/>
    <property type="match status" value="1"/>
</dbReference>
<dbReference type="InterPro" id="IPR001054">
    <property type="entry name" value="A/G_cyclase"/>
</dbReference>
<feature type="compositionally biased region" description="Low complexity" evidence="12">
    <location>
        <begin position="899"/>
        <end position="919"/>
    </location>
</feature>
<evidence type="ECO:0000313" key="18">
    <source>
        <dbReference type="Proteomes" id="UP000256970"/>
    </source>
</evidence>
<keyword evidence="7" id="KW-0418">Kinase</keyword>
<evidence type="ECO:0000256" key="11">
    <source>
        <dbReference type="SAM" id="Coils"/>
    </source>
</evidence>
<evidence type="ECO:0000256" key="1">
    <source>
        <dbReference type="ARBA" id="ARBA00000085"/>
    </source>
</evidence>
<dbReference type="InterPro" id="IPR001425">
    <property type="entry name" value="Arc/bac/fun_rhodopsins"/>
</dbReference>
<evidence type="ECO:0000256" key="10">
    <source>
        <dbReference type="PROSITE-ProRule" id="PRU00169"/>
    </source>
</evidence>
<dbReference type="Gene3D" id="3.40.50.2300">
    <property type="match status" value="1"/>
</dbReference>
<feature type="compositionally biased region" description="Low complexity" evidence="12">
    <location>
        <begin position="1389"/>
        <end position="1402"/>
    </location>
</feature>
<comment type="subcellular location">
    <subcellularLocation>
        <location evidence="2">Membrane</location>
        <topology evidence="2">Multi-pass membrane protein</topology>
    </subcellularLocation>
</comment>
<feature type="modified residue" description="4-aspartylphosphate" evidence="10">
    <location>
        <position position="771"/>
    </location>
</feature>
<dbReference type="InterPro" id="IPR003661">
    <property type="entry name" value="HisK_dim/P_dom"/>
</dbReference>
<evidence type="ECO:0000256" key="3">
    <source>
        <dbReference type="ARBA" id="ARBA00008130"/>
    </source>
</evidence>
<dbReference type="GO" id="GO:0000155">
    <property type="term" value="F:phosphorelay sensor kinase activity"/>
    <property type="evidence" value="ECO:0007669"/>
    <property type="project" value="InterPro"/>
</dbReference>
<evidence type="ECO:0000313" key="17">
    <source>
        <dbReference type="EMBL" id="SZX66820.1"/>
    </source>
</evidence>
<feature type="compositionally biased region" description="Polar residues" evidence="12">
    <location>
        <begin position="1368"/>
        <end position="1381"/>
    </location>
</feature>
<feature type="transmembrane region" description="Helical" evidence="13">
    <location>
        <begin position="164"/>
        <end position="184"/>
    </location>
</feature>
<dbReference type="SUPFAM" id="SSF55874">
    <property type="entry name" value="ATPase domain of HSP90 chaperone/DNA topoisomerase II/histidine kinase"/>
    <property type="match status" value="1"/>
</dbReference>
<keyword evidence="18" id="KW-1185">Reference proteome</keyword>
<evidence type="ECO:0000256" key="2">
    <source>
        <dbReference type="ARBA" id="ARBA00004141"/>
    </source>
</evidence>
<sequence length="1758" mass="180386">MVQEHKDTRLMDHANVSYHQSLLGTSSRLAWAYVGVLCASYAACLMLLHSIAPVDLRMWQAFLQQVPLDVFKWQLAAFGGVLLLNIINLVFCSNPVQYNCNVLLVLIHSVAFATDWLIEAQSTSLVLGHNGRFFVPLRYVQWTHTTPTMILLMSMMSDLAPWRVAAAVGGDLVMVAAGLGASWSSGPLQVLLLLVSFSGFAVVMRAIMDMFAGAIAESSADAASRQLLGRMLALTLVVWSLFPLVWLLGQAGLVSLTVEQVLWGAADYGAKVVFSSHLWQKNLSTVQQRREAAQELMGVLDRGLLLERVRGLVASKERLVYALSHELRAPINGMLALVQELLHNKTQSAASRTRMLHMIRSSATCLLNTIDTTLSHNGGSAGGAAGQHSRRTHKVYLWRVCESVLRLTRPMLKDNVRLINCISKDMPPVKGDSTRLMQVLLNLVCTCLKFTHAGDVRVSASQTHSAASVVVADTGQGIPPEQLAQALDPFQQAGEGADVWDVCRSGLGLYLVQQALSSMGSSIAAASEPGRGSSFCFELPLADSECESESEMETDMFSEAGSLRASLELADFEGPGARAAAPRSMFAPDPSQFGGSKHTCGDLLSTPAATAGGPRLGSFLGSSSSAHQGLAAATDSSTAASSTCGSGEQEATAAAASNTSAAASASAQAECSQQQALTARASEGTAAAQEQAAGSPDAAAAGVLPMKPCHRSVHGGVIQVLSVDDDPVNQLVASTALRSHKWEVVKCMSGAEALAYLERSCAVLPDLVLLDVMMPAMSGYEVAARLRTSYPSSLLPIIMVSAKTEEADIVQGLRCGADDYITKPFKRAELAARIRAHIRARDAFAQQQAAEQAWLMQHNLLPPNVQRKLRAGETVIAESHPQATVLWAEVVGGLTGSVSPAAASSATPPGQQRQQQPEQLVGTHAGSLQQQQQQQHGGMDGRAAAGRASCERVLSPAEAVVTLNSLYTTWEELCGQRDVLGVDFSGSTFVAVSGHDDNPGHLGHMLATAEAMLGVAAAMAAQHEGCSLSVRLGLHTGPITTGLVGSKAVKLVLMGDTVEVARLLASSGCPLGLHISAPVYEALGGSSGLAAAAMPWTLQALPGSSARQHTYLLPSVACAAAAAAWGSGLEEQQQGSSLLALQGRQDSSSCTFLSTAAAAAAQLQQQAAAAAAAGAGAQGSHAAGAAADPALAATTDCTGSGSRAQVALLPSLTSQAATASASADAAAAAAAKNSVSCTAAGTATPDVSDAPHAATATAAATDALATERQQQQQANVPPGTSALQTATKGAGAVVVCTALPAPAPCGSVGFIGTAGRSSRDKGAAVAYGEVAVGPSSASTAATAAAAAPGIAQRSSSLSVQNWLLASAQQAPSTNSSNTSQPAAGEDTSSKSQSTSTAARAAAAARRSIGASGSVHGSVHGGGSMLGLLAPASPAVGSSKEAGSAAAEARLAVHQFGAWDQQQDQQQQQQQQQLSTALLQQLGDERRQLQQQLLAASQQCAAAVAELGCLRQQLQETQHEAASKSSLVESLRQQLSSAVVRAHLADCWRALATMKIQLSSALGSGGQQPQLLSGPLQLAVLQQVLLAAQQGPGAAVPQQLLQQPVPAVAAAGSALPSNPAQLCGAAQPSGGAAAAAAAYGVAGSAAAGASAAALTADVEAAVVLLQMQQVIAQAAQTGALSLQQQQQLLLLAGLLQPQPQPPSSAGSQQQLALQLAASLLGQQQAAGSSDAVLATGSQVQDTLPSGGSPHMPQRRSSIH</sequence>
<proteinExistence type="inferred from homology"/>
<dbReference type="InterPro" id="IPR011006">
    <property type="entry name" value="CheY-like_superfamily"/>
</dbReference>
<evidence type="ECO:0000259" key="15">
    <source>
        <dbReference type="PROSITE" id="PS50110"/>
    </source>
</evidence>
<evidence type="ECO:0000256" key="6">
    <source>
        <dbReference type="ARBA" id="ARBA00022692"/>
    </source>
</evidence>
<dbReference type="InterPro" id="IPR001789">
    <property type="entry name" value="Sig_transdc_resp-reg_receiver"/>
</dbReference>
<dbReference type="Gene3D" id="3.30.565.10">
    <property type="entry name" value="Histidine kinase-like ATPase, C-terminal domain"/>
    <property type="match status" value="1"/>
</dbReference>
<feature type="transmembrane region" description="Helical" evidence="13">
    <location>
        <begin position="190"/>
        <end position="215"/>
    </location>
</feature>
<feature type="compositionally biased region" description="Low complexity" evidence="12">
    <location>
        <begin position="929"/>
        <end position="944"/>
    </location>
</feature>
<dbReference type="PRINTS" id="PR00251">
    <property type="entry name" value="BACTRLOPSIN"/>
</dbReference>
<dbReference type="SUPFAM" id="SSF81321">
    <property type="entry name" value="Family A G protein-coupled receptor-like"/>
    <property type="match status" value="1"/>
</dbReference>
<comment type="similarity">
    <text evidence="3">Belongs to the archaeal/bacterial/fungal opsin family.</text>
</comment>
<dbReference type="SMART" id="SM00044">
    <property type="entry name" value="CYCc"/>
    <property type="match status" value="1"/>
</dbReference>
<feature type="domain" description="Guanylate cyclase" evidence="16">
    <location>
        <begin position="955"/>
        <end position="1065"/>
    </location>
</feature>
<evidence type="ECO:0000256" key="4">
    <source>
        <dbReference type="ARBA" id="ARBA00012438"/>
    </source>
</evidence>
<evidence type="ECO:0000256" key="9">
    <source>
        <dbReference type="ARBA" id="ARBA00023136"/>
    </source>
</evidence>
<dbReference type="PANTHER" id="PTHR43047">
    <property type="entry name" value="TWO-COMPONENT HISTIDINE PROTEIN KINASE"/>
    <property type="match status" value="1"/>
</dbReference>
<dbReference type="Pfam" id="PF01036">
    <property type="entry name" value="Bac_rhodopsin"/>
    <property type="match status" value="1"/>
</dbReference>
<dbReference type="InterPro" id="IPR029787">
    <property type="entry name" value="Nucleotide_cyclase"/>
</dbReference>
<name>A0A383VPK7_TETOB</name>
<evidence type="ECO:0000256" key="7">
    <source>
        <dbReference type="ARBA" id="ARBA00022777"/>
    </source>
</evidence>
<dbReference type="Gene3D" id="1.10.287.130">
    <property type="match status" value="1"/>
</dbReference>
<feature type="transmembrane region" description="Helical" evidence="13">
    <location>
        <begin position="30"/>
        <end position="51"/>
    </location>
</feature>
<feature type="region of interest" description="Disordered" evidence="12">
    <location>
        <begin position="1730"/>
        <end position="1758"/>
    </location>
</feature>
<evidence type="ECO:0000256" key="5">
    <source>
        <dbReference type="ARBA" id="ARBA00022679"/>
    </source>
</evidence>
<dbReference type="Pfam" id="PF00211">
    <property type="entry name" value="Guanylate_cyc"/>
    <property type="match status" value="1"/>
</dbReference>
<feature type="compositionally biased region" description="Polar residues" evidence="12">
    <location>
        <begin position="1734"/>
        <end position="1744"/>
    </location>
</feature>
<dbReference type="Gene3D" id="1.20.1070.10">
    <property type="entry name" value="Rhodopsin 7-helix transmembrane proteins"/>
    <property type="match status" value="1"/>
</dbReference>
<dbReference type="InterPro" id="IPR005467">
    <property type="entry name" value="His_kinase_dom"/>
</dbReference>
<feature type="region of interest" description="Disordered" evidence="12">
    <location>
        <begin position="1368"/>
        <end position="1402"/>
    </location>
</feature>
<keyword evidence="6 13" id="KW-0812">Transmembrane</keyword>
<dbReference type="PANTHER" id="PTHR43047:SF64">
    <property type="entry name" value="HISTIDINE KINASE CONTAINING CHEY-HOMOLOGOUS RECEIVER DOMAIN AND PAS DOMAIN-RELATED"/>
    <property type="match status" value="1"/>
</dbReference>
<dbReference type="CDD" id="cd07302">
    <property type="entry name" value="CHD"/>
    <property type="match status" value="1"/>
</dbReference>
<dbReference type="EMBL" id="FNXT01000747">
    <property type="protein sequence ID" value="SZX66820.1"/>
    <property type="molecule type" value="Genomic_DNA"/>
</dbReference>
<dbReference type="SMART" id="SM00387">
    <property type="entry name" value="HATPase_c"/>
    <property type="match status" value="1"/>
</dbReference>
<evidence type="ECO:0000259" key="14">
    <source>
        <dbReference type="PROSITE" id="PS50109"/>
    </source>
</evidence>
<dbReference type="Gene3D" id="6.10.250.690">
    <property type="match status" value="1"/>
</dbReference>
<evidence type="ECO:0000259" key="16">
    <source>
        <dbReference type="PROSITE" id="PS50125"/>
    </source>
</evidence>
<feature type="domain" description="Histidine kinase" evidence="14">
    <location>
        <begin position="322"/>
        <end position="543"/>
    </location>
</feature>
<dbReference type="InterPro" id="IPR003594">
    <property type="entry name" value="HATPase_dom"/>
</dbReference>
<protein>
    <recommendedName>
        <fullName evidence="4">histidine kinase</fullName>
        <ecNumber evidence="4">2.7.13.3</ecNumber>
    </recommendedName>
</protein>
<dbReference type="CDD" id="cd17574">
    <property type="entry name" value="REC_OmpR"/>
    <property type="match status" value="1"/>
</dbReference>
<dbReference type="PROSITE" id="PS50125">
    <property type="entry name" value="GUANYLATE_CYCLASE_2"/>
    <property type="match status" value="1"/>
</dbReference>
<dbReference type="PROSITE" id="PS50110">
    <property type="entry name" value="RESPONSE_REGULATORY"/>
    <property type="match status" value="1"/>
</dbReference>
<reference evidence="17 18" key="1">
    <citation type="submission" date="2016-10" db="EMBL/GenBank/DDBJ databases">
        <authorList>
            <person name="Cai Z."/>
        </authorList>
    </citation>
    <scope>NUCLEOTIDE SEQUENCE [LARGE SCALE GENOMIC DNA]</scope>
</reference>
<keyword evidence="11" id="KW-0175">Coiled coil</keyword>
<comment type="catalytic activity">
    <reaction evidence="1">
        <text>ATP + protein L-histidine = ADP + protein N-phospho-L-histidine.</text>
        <dbReference type="EC" id="2.7.13.3"/>
    </reaction>
</comment>
<feature type="region of interest" description="Disordered" evidence="12">
    <location>
        <begin position="899"/>
        <end position="944"/>
    </location>
</feature>
<dbReference type="Proteomes" id="UP000256970">
    <property type="component" value="Unassembled WGS sequence"/>
</dbReference>
<dbReference type="SUPFAM" id="SSF52172">
    <property type="entry name" value="CheY-like"/>
    <property type="match status" value="1"/>
</dbReference>
<accession>A0A383VPK7</accession>
<dbReference type="Pfam" id="PF00072">
    <property type="entry name" value="Response_reg"/>
    <property type="match status" value="1"/>
</dbReference>
<gene>
    <name evidence="17" type="ORF">BQ4739_LOCUS7226</name>
</gene>
<dbReference type="GO" id="GO:0009190">
    <property type="term" value="P:cyclic nucleotide biosynthetic process"/>
    <property type="evidence" value="ECO:0007669"/>
    <property type="project" value="InterPro"/>
</dbReference>
<dbReference type="SUPFAM" id="SSF47384">
    <property type="entry name" value="Homodimeric domain of signal transducing histidine kinase"/>
    <property type="match status" value="1"/>
</dbReference>
<dbReference type="Gene3D" id="3.30.70.1230">
    <property type="entry name" value="Nucleotide cyclase"/>
    <property type="match status" value="1"/>
</dbReference>
<feature type="transmembrane region" description="Helical" evidence="13">
    <location>
        <begin position="227"/>
        <end position="248"/>
    </location>
</feature>
<evidence type="ECO:0000256" key="12">
    <source>
        <dbReference type="SAM" id="MobiDB-lite"/>
    </source>
</evidence>
<dbReference type="SMART" id="SM00448">
    <property type="entry name" value="REC"/>
    <property type="match status" value="1"/>
</dbReference>
<keyword evidence="8 13" id="KW-1133">Transmembrane helix</keyword>
<organism evidence="17 18">
    <name type="scientific">Tetradesmus obliquus</name>
    <name type="common">Green alga</name>
    <name type="synonym">Acutodesmus obliquus</name>
    <dbReference type="NCBI Taxonomy" id="3088"/>
    <lineage>
        <taxon>Eukaryota</taxon>
        <taxon>Viridiplantae</taxon>
        <taxon>Chlorophyta</taxon>
        <taxon>core chlorophytes</taxon>
        <taxon>Chlorophyceae</taxon>
        <taxon>CS clade</taxon>
        <taxon>Sphaeropleales</taxon>
        <taxon>Scenedesmaceae</taxon>
        <taxon>Tetradesmus</taxon>
    </lineage>
</organism>
<keyword evidence="5" id="KW-0808">Transferase</keyword>
<dbReference type="STRING" id="3088.A0A383VPK7"/>
<dbReference type="EC" id="2.7.13.3" evidence="4"/>
<dbReference type="Pfam" id="PF02518">
    <property type="entry name" value="HATPase_c"/>
    <property type="match status" value="1"/>
</dbReference>
<dbReference type="PROSITE" id="PS50109">
    <property type="entry name" value="HIS_KIN"/>
    <property type="match status" value="1"/>
</dbReference>
<keyword evidence="9 13" id="KW-0472">Membrane</keyword>
<feature type="coiled-coil region" evidence="11">
    <location>
        <begin position="1478"/>
        <end position="1533"/>
    </location>
</feature>
<dbReference type="InterPro" id="IPR036097">
    <property type="entry name" value="HisK_dim/P_sf"/>
</dbReference>